<dbReference type="EMBL" id="JACOSL010000056">
    <property type="protein sequence ID" value="MBI1757231.1"/>
    <property type="molecule type" value="Genomic_DNA"/>
</dbReference>
<accession>A0A931PX11</accession>
<comment type="caution">
    <text evidence="1">The sequence shown here is derived from an EMBL/GenBank/DDBJ whole genome shotgun (WGS) entry which is preliminary data.</text>
</comment>
<evidence type="ECO:0008006" key="3">
    <source>
        <dbReference type="Google" id="ProtNLM"/>
    </source>
</evidence>
<protein>
    <recommendedName>
        <fullName evidence="3">Cytochrome c domain-containing protein</fullName>
    </recommendedName>
</protein>
<sequence>MAQNRVPVTPKPLTVGPVAYFAEHCERCHGSRGRNLGKGFAKRYSEATLRKEVAEMAAGPGQAALEGIDLDAQVGLHWAIDSGRPFLAWTGRKGDQLSGEVLNAKSVWLVVGGRKRRADVHGDSWVIRIPNGMNLDSVSLVAGVKPQVILQPARRPFAFGR</sequence>
<dbReference type="AlphaFoldDB" id="A0A931PX11"/>
<reference evidence="1" key="1">
    <citation type="submission" date="2020-07" db="EMBL/GenBank/DDBJ databases">
        <title>Huge and variable diversity of episymbiotic CPR bacteria and DPANN archaea in groundwater ecosystems.</title>
        <authorList>
            <person name="He C.Y."/>
            <person name="Keren R."/>
            <person name="Whittaker M."/>
            <person name="Farag I.F."/>
            <person name="Doudna J."/>
            <person name="Cate J.H.D."/>
            <person name="Banfield J.F."/>
        </authorList>
    </citation>
    <scope>NUCLEOTIDE SEQUENCE</scope>
    <source>
        <strain evidence="1">NC_groundwater_17_Pr7_B-0.1um_64_12</strain>
    </source>
</reference>
<organism evidence="1 2">
    <name type="scientific">Fimbriimonas ginsengisoli</name>
    <dbReference type="NCBI Taxonomy" id="1005039"/>
    <lineage>
        <taxon>Bacteria</taxon>
        <taxon>Bacillati</taxon>
        <taxon>Armatimonadota</taxon>
        <taxon>Fimbriimonadia</taxon>
        <taxon>Fimbriimonadales</taxon>
        <taxon>Fimbriimonadaceae</taxon>
        <taxon>Fimbriimonas</taxon>
    </lineage>
</organism>
<name>A0A931PX11_FIMGI</name>
<proteinExistence type="predicted"/>
<dbReference type="Proteomes" id="UP000727962">
    <property type="component" value="Unassembled WGS sequence"/>
</dbReference>
<evidence type="ECO:0000313" key="1">
    <source>
        <dbReference type="EMBL" id="MBI1757231.1"/>
    </source>
</evidence>
<gene>
    <name evidence="1" type="ORF">HYR64_09015</name>
</gene>
<evidence type="ECO:0000313" key="2">
    <source>
        <dbReference type="Proteomes" id="UP000727962"/>
    </source>
</evidence>